<name>A0ABU0CWP5_9BACI</name>
<comment type="caution">
    <text evidence="1">The sequence shown here is derived from an EMBL/GenBank/DDBJ whole genome shotgun (WGS) entry which is preliminary data.</text>
</comment>
<gene>
    <name evidence="1" type="ORF">J2S00_003130</name>
</gene>
<accession>A0ABU0CWP5</accession>
<dbReference type="GO" id="GO:0016787">
    <property type="term" value="F:hydrolase activity"/>
    <property type="evidence" value="ECO:0007669"/>
    <property type="project" value="UniProtKB-KW"/>
</dbReference>
<dbReference type="Gene3D" id="1.10.3450.10">
    <property type="entry name" value="TTHA0068-like"/>
    <property type="match status" value="1"/>
</dbReference>
<dbReference type="Pfam" id="PF03745">
    <property type="entry name" value="DUF309"/>
    <property type="match status" value="1"/>
</dbReference>
<keyword evidence="1" id="KW-0378">Hydrolase</keyword>
<dbReference type="InterPro" id="IPR023203">
    <property type="entry name" value="TTHA0068_sf"/>
</dbReference>
<evidence type="ECO:0000313" key="2">
    <source>
        <dbReference type="Proteomes" id="UP001232445"/>
    </source>
</evidence>
<dbReference type="InterPro" id="IPR005500">
    <property type="entry name" value="DUF309"/>
</dbReference>
<dbReference type="PANTHER" id="PTHR34796">
    <property type="entry name" value="EXPRESSED PROTEIN"/>
    <property type="match status" value="1"/>
</dbReference>
<sequence length="206" mass="23849">MGQDNLILCIRWAVSGIGVGALYTIEYGIIGVRKRDSGGFLMYPKAYVDYLIHFHASRDYFECHEVLEEYWKSQPDREPVWVGLIQVAVALYHHRRGNFNGAAKMLASARQILDREQGAVQKLGLDPSALIKQLTEQLNDIQDLKPYTSFNLPITDPQLLQHCRQVCQENNLTWGTRSDPDNAFLIHKHKLRDRSDVIREREWQKE</sequence>
<dbReference type="EMBL" id="JAUSUQ010000013">
    <property type="protein sequence ID" value="MDQ0340321.1"/>
    <property type="molecule type" value="Genomic_DNA"/>
</dbReference>
<protein>
    <submittedName>
        <fullName evidence="1">Metal-dependent hydrolase</fullName>
    </submittedName>
</protein>
<proteinExistence type="predicted"/>
<dbReference type="RefSeq" id="WP_370875886.1">
    <property type="nucleotide sequence ID" value="NZ_JAUSUQ010000013.1"/>
</dbReference>
<evidence type="ECO:0000313" key="1">
    <source>
        <dbReference type="EMBL" id="MDQ0340321.1"/>
    </source>
</evidence>
<keyword evidence="2" id="KW-1185">Reference proteome</keyword>
<dbReference type="Proteomes" id="UP001232445">
    <property type="component" value="Unassembled WGS sequence"/>
</dbReference>
<reference evidence="1 2" key="1">
    <citation type="submission" date="2023-07" db="EMBL/GenBank/DDBJ databases">
        <title>Genomic Encyclopedia of Type Strains, Phase IV (KMG-IV): sequencing the most valuable type-strain genomes for metagenomic binning, comparative biology and taxonomic classification.</title>
        <authorList>
            <person name="Goeker M."/>
        </authorList>
    </citation>
    <scope>NUCLEOTIDE SEQUENCE [LARGE SCALE GENOMIC DNA]</scope>
    <source>
        <strain evidence="1 2">DSM 17740</strain>
    </source>
</reference>
<organism evidence="1 2">
    <name type="scientific">Caldalkalibacillus uzonensis</name>
    <dbReference type="NCBI Taxonomy" id="353224"/>
    <lineage>
        <taxon>Bacteria</taxon>
        <taxon>Bacillati</taxon>
        <taxon>Bacillota</taxon>
        <taxon>Bacilli</taxon>
        <taxon>Bacillales</taxon>
        <taxon>Bacillaceae</taxon>
        <taxon>Caldalkalibacillus</taxon>
    </lineage>
</organism>
<dbReference type="SUPFAM" id="SSF140663">
    <property type="entry name" value="TTHA0068-like"/>
    <property type="match status" value="1"/>
</dbReference>
<dbReference type="PANTHER" id="PTHR34796:SF1">
    <property type="entry name" value="EXPRESSED PROTEIN"/>
    <property type="match status" value="1"/>
</dbReference>